<accession>A0A7T6VMU0</accession>
<organism evidence="1 2">
    <name type="scientific">Burkholderia anthina</name>
    <dbReference type="NCBI Taxonomy" id="179879"/>
    <lineage>
        <taxon>Bacteria</taxon>
        <taxon>Pseudomonadati</taxon>
        <taxon>Pseudomonadota</taxon>
        <taxon>Betaproteobacteria</taxon>
        <taxon>Burkholderiales</taxon>
        <taxon>Burkholderiaceae</taxon>
        <taxon>Burkholderia</taxon>
        <taxon>Burkholderia cepacia complex</taxon>
    </lineage>
</organism>
<dbReference type="GO" id="GO:0006508">
    <property type="term" value="P:proteolysis"/>
    <property type="evidence" value="ECO:0007669"/>
    <property type="project" value="UniProtKB-KW"/>
</dbReference>
<dbReference type="Proteomes" id="UP000596205">
    <property type="component" value="Chromosome 2"/>
</dbReference>
<proteinExistence type="predicted"/>
<sequence>MHDRWSALALECRPDACGDAFYTAVQAMRAEADYDRERDEWISRYIDEHGGGADDAEYDALHAQAQATPEYAQFVDAVRREVLEYFGVTGEQLDWMVVLRNDDSDVLWTEVNRRRSAPGTCEPRIVRRRSVKIPA</sequence>
<dbReference type="KEGG" id="bann:JFN94_25345"/>
<dbReference type="EMBL" id="CP066770">
    <property type="protein sequence ID" value="QQK06803.1"/>
    <property type="molecule type" value="Genomic_DNA"/>
</dbReference>
<dbReference type="AlphaFoldDB" id="A0A7T6VMU0"/>
<evidence type="ECO:0000313" key="1">
    <source>
        <dbReference type="EMBL" id="QQK06803.1"/>
    </source>
</evidence>
<evidence type="ECO:0000313" key="2">
    <source>
        <dbReference type="Proteomes" id="UP000596205"/>
    </source>
</evidence>
<name>A0A7T6VMU0_9BURK</name>
<gene>
    <name evidence="1" type="ORF">JFN94_25345</name>
</gene>
<reference evidence="1 2" key="1">
    <citation type="submission" date="2020-12" db="EMBL/GenBank/DDBJ databases">
        <title>Complete genome sequence of Burkholderia anthina BJQ0011.</title>
        <authorList>
            <person name="Xu Y."/>
        </authorList>
    </citation>
    <scope>NUCLEOTIDE SEQUENCE [LARGE SCALE GENOMIC DNA]</scope>
    <source>
        <strain evidence="1 2">BJQ0011</strain>
    </source>
</reference>
<keyword evidence="1" id="KW-0645">Protease</keyword>
<protein>
    <submittedName>
        <fullName evidence="1">ATP-dependent protease</fullName>
    </submittedName>
</protein>
<dbReference type="GO" id="GO:0008233">
    <property type="term" value="F:peptidase activity"/>
    <property type="evidence" value="ECO:0007669"/>
    <property type="project" value="UniProtKB-KW"/>
</dbReference>
<keyword evidence="1" id="KW-0378">Hydrolase</keyword>